<evidence type="ECO:0000313" key="3">
    <source>
        <dbReference type="EMBL" id="ELQ38915.1"/>
    </source>
</evidence>
<feature type="region of interest" description="Disordered" evidence="1">
    <location>
        <begin position="73"/>
        <end position="230"/>
    </location>
</feature>
<feature type="compositionally biased region" description="Polar residues" evidence="1">
    <location>
        <begin position="103"/>
        <end position="112"/>
    </location>
</feature>
<gene>
    <name evidence="3" type="ORF">OOU_Y34scaffold00522g70</name>
</gene>
<evidence type="ECO:0000256" key="1">
    <source>
        <dbReference type="SAM" id="MobiDB-lite"/>
    </source>
</evidence>
<sequence length="230" mass="23645">MLQLKQLLILLPLLPYAAALPTFGAERGLGYAEAGTGDGLGSLDASVLALEARQNGADGLDNQDLEDVAPLRKRAGGTNKAAGKQKVTTAPAPKSPPPSSSSNAITPLQRSATAPVAPSQPKQQQQQQAAGPAPLQRTQTAKPDLNKALPMPPFPKNPVALPPMVDTAENSPIPKPLSIPSKKPLPPTPLPGTEGNAPPPPPKGPTGPAQPPQRPPRPTDPNVLPPGGFF</sequence>
<keyword evidence="2" id="KW-0732">Signal</keyword>
<dbReference type="EMBL" id="JH793177">
    <property type="protein sequence ID" value="ELQ38915.1"/>
    <property type="molecule type" value="Genomic_DNA"/>
</dbReference>
<reference evidence="3" key="1">
    <citation type="journal article" date="2012" name="PLoS Genet.">
        <title>Comparative analysis of the genomes of two field isolates of the rice blast fungus Magnaporthe oryzae.</title>
        <authorList>
            <person name="Xue M."/>
            <person name="Yang J."/>
            <person name="Li Z."/>
            <person name="Hu S."/>
            <person name="Yao N."/>
            <person name="Dean R.A."/>
            <person name="Zhao W."/>
            <person name="Shen M."/>
            <person name="Zhang H."/>
            <person name="Li C."/>
            <person name="Liu L."/>
            <person name="Cao L."/>
            <person name="Xu X."/>
            <person name="Xing Y."/>
            <person name="Hsiang T."/>
            <person name="Zhang Z."/>
            <person name="Xu J.R."/>
            <person name="Peng Y.L."/>
        </authorList>
    </citation>
    <scope>NUCLEOTIDE SEQUENCE</scope>
    <source>
        <strain evidence="3">Y34</strain>
    </source>
</reference>
<name>A0AA97NYV4_PYRO3</name>
<accession>A0AA97NYV4</accession>
<feature type="chain" id="PRO_5041739094" evidence="2">
    <location>
        <begin position="20"/>
        <end position="230"/>
    </location>
</feature>
<dbReference type="Proteomes" id="UP000011086">
    <property type="component" value="Unassembled WGS sequence"/>
</dbReference>
<protein>
    <submittedName>
        <fullName evidence="3">Uncharacterized protein</fullName>
    </submittedName>
</protein>
<feature type="compositionally biased region" description="Pro residues" evidence="1">
    <location>
        <begin position="197"/>
        <end position="219"/>
    </location>
</feature>
<organism evidence="3">
    <name type="scientific">Pyricularia oryzae (strain Y34)</name>
    <name type="common">Rice blast fungus</name>
    <name type="synonym">Magnaporthe oryzae</name>
    <dbReference type="NCBI Taxonomy" id="1143189"/>
    <lineage>
        <taxon>Eukaryota</taxon>
        <taxon>Fungi</taxon>
        <taxon>Dikarya</taxon>
        <taxon>Ascomycota</taxon>
        <taxon>Pezizomycotina</taxon>
        <taxon>Sordariomycetes</taxon>
        <taxon>Sordariomycetidae</taxon>
        <taxon>Magnaporthales</taxon>
        <taxon>Pyriculariaceae</taxon>
        <taxon>Pyricularia</taxon>
    </lineage>
</organism>
<proteinExistence type="predicted"/>
<feature type="compositionally biased region" description="Pro residues" evidence="1">
    <location>
        <begin position="173"/>
        <end position="190"/>
    </location>
</feature>
<evidence type="ECO:0000256" key="2">
    <source>
        <dbReference type="SAM" id="SignalP"/>
    </source>
</evidence>
<dbReference type="AlphaFoldDB" id="A0AA97NYV4"/>
<feature type="signal peptide" evidence="2">
    <location>
        <begin position="1"/>
        <end position="19"/>
    </location>
</feature>
<feature type="compositionally biased region" description="Low complexity" evidence="1">
    <location>
        <begin position="114"/>
        <end position="136"/>
    </location>
</feature>